<evidence type="ECO:0000313" key="1">
    <source>
        <dbReference type="EMBL" id="QID19189.1"/>
    </source>
</evidence>
<dbReference type="Pfam" id="PF07152">
    <property type="entry name" value="YaeQ"/>
    <property type="match status" value="1"/>
</dbReference>
<dbReference type="PIRSF" id="PIRSF011484">
    <property type="entry name" value="YaeQ"/>
    <property type="match status" value="1"/>
</dbReference>
<gene>
    <name evidence="1" type="ORF">G3580_17145</name>
</gene>
<accession>A0A6C1B8C2</accession>
<dbReference type="RefSeq" id="WP_173767555.1">
    <property type="nucleotide sequence ID" value="NZ_CP048836.1"/>
</dbReference>
<sequence>MALKSTVFKFQLQIADLDRHYYADHALTLARHPSETDERLVARVLAFARIAGEGIDMSSALCEPDEPDLCVRTLDGRITHWIDVGQPEARRVLKAAGRADRVTLHPYGGSTSTLWWEGVRKELLRVRKLEVIAFPEAAVKALAASVARTCQWQITVQDGTMMVSTGTDCVSVEPDTWRPIAH</sequence>
<dbReference type="InterPro" id="IPR011335">
    <property type="entry name" value="Restrct_endonuc-II-like"/>
</dbReference>
<dbReference type="InterPro" id="IPR038590">
    <property type="entry name" value="YaeQ_sf"/>
</dbReference>
<protein>
    <submittedName>
        <fullName evidence="1">YaeQ family protein</fullName>
    </submittedName>
</protein>
<dbReference type="Proteomes" id="UP000501991">
    <property type="component" value="Chromosome"/>
</dbReference>
<dbReference type="PANTHER" id="PTHR38784:SF1">
    <property type="entry name" value="SUCROSE PHOSPHORYLASE"/>
    <property type="match status" value="1"/>
</dbReference>
<organism evidence="1 2">
    <name type="scientific">Nitrogeniibacter mangrovi</name>
    <dbReference type="NCBI Taxonomy" id="2016596"/>
    <lineage>
        <taxon>Bacteria</taxon>
        <taxon>Pseudomonadati</taxon>
        <taxon>Pseudomonadota</taxon>
        <taxon>Betaproteobacteria</taxon>
        <taxon>Rhodocyclales</taxon>
        <taxon>Zoogloeaceae</taxon>
        <taxon>Nitrogeniibacter</taxon>
    </lineage>
</organism>
<dbReference type="InterPro" id="IPR009822">
    <property type="entry name" value="YaeQ"/>
</dbReference>
<proteinExistence type="predicted"/>
<name>A0A6C1B8C2_9RHOO</name>
<dbReference type="KEGG" id="azq:G3580_17145"/>
<evidence type="ECO:0000313" key="2">
    <source>
        <dbReference type="Proteomes" id="UP000501991"/>
    </source>
</evidence>
<dbReference type="PANTHER" id="PTHR38784">
    <property type="entry name" value="SUCROSE PHOSPHORYLASE"/>
    <property type="match status" value="1"/>
</dbReference>
<reference evidence="1 2" key="1">
    <citation type="submission" date="2020-02" db="EMBL/GenBank/DDBJ databases">
        <title>Nitrogenibacter mangrovi gen. nov., sp. nov. isolated from mangrove sediment, a denitrifying betaproteobacterium.</title>
        <authorList>
            <person name="Liao H."/>
            <person name="Tian Y."/>
        </authorList>
    </citation>
    <scope>NUCLEOTIDE SEQUENCE [LARGE SCALE GENOMIC DNA]</scope>
    <source>
        <strain evidence="1 2">M9-3-2</strain>
    </source>
</reference>
<dbReference type="EMBL" id="CP048836">
    <property type="protein sequence ID" value="QID19189.1"/>
    <property type="molecule type" value="Genomic_DNA"/>
</dbReference>
<dbReference type="Gene3D" id="3.10.640.10">
    <property type="entry name" value="Restriction endonuclease-like alpha-beta roll domain"/>
    <property type="match status" value="1"/>
</dbReference>
<dbReference type="SMART" id="SM01322">
    <property type="entry name" value="YaeQ"/>
    <property type="match status" value="1"/>
</dbReference>
<dbReference type="AlphaFoldDB" id="A0A6C1B8C2"/>
<keyword evidence="2" id="KW-1185">Reference proteome</keyword>
<dbReference type="SUPFAM" id="SSF52980">
    <property type="entry name" value="Restriction endonuclease-like"/>
    <property type="match status" value="1"/>
</dbReference>